<dbReference type="GO" id="GO:0016020">
    <property type="term" value="C:membrane"/>
    <property type="evidence" value="ECO:0007669"/>
    <property type="project" value="UniProtKB-SubCell"/>
</dbReference>
<reference evidence="8" key="1">
    <citation type="journal article" date="2017" name="J. Clin. Microbiol.">
        <title>Finegoldia magna Isolated from Orthopedic Joint Implant-Associated Infections.</title>
        <authorList>
            <person name="Soderquist B."/>
            <person name="Bjorklund S."/>
            <person name="Hellmark B."/>
            <person name="Jensen A."/>
            <person name="Bruggemann H."/>
        </authorList>
    </citation>
    <scope>NUCLEOTIDE SEQUENCE</scope>
    <source>
        <strain evidence="9">12T273</strain>
        <strain evidence="8">CCUG 54800</strain>
    </source>
</reference>
<evidence type="ECO:0000256" key="5">
    <source>
        <dbReference type="ARBA" id="ARBA00023136"/>
    </source>
</evidence>
<evidence type="ECO:0000256" key="2">
    <source>
        <dbReference type="ARBA" id="ARBA00006143"/>
    </source>
</evidence>
<dbReference type="PANTHER" id="PTHR31272:SF6">
    <property type="entry name" value="CYTOCHROME C-TYPE BIOGENESIS CCDA-LIKE CHLOROPLASTIC PROTEIN"/>
    <property type="match status" value="1"/>
</dbReference>
<dbReference type="EMBL" id="PNHD01000003">
    <property type="protein sequence ID" value="PMC60542.1"/>
    <property type="molecule type" value="Genomic_DNA"/>
</dbReference>
<dbReference type="RefSeq" id="WP_094205966.1">
    <property type="nucleotide sequence ID" value="NZ_AP031486.1"/>
</dbReference>
<dbReference type="InterPro" id="IPR051790">
    <property type="entry name" value="Cytochrome_c-biogenesis_DsbD"/>
</dbReference>
<comment type="caution">
    <text evidence="8">The sequence shown here is derived from an EMBL/GenBank/DDBJ whole genome shotgun (WGS) entry which is preliminary data.</text>
</comment>
<dbReference type="AlphaFoldDB" id="A0A233UZ51"/>
<evidence type="ECO:0000313" key="13">
    <source>
        <dbReference type="Proteomes" id="UP000235723"/>
    </source>
</evidence>
<evidence type="ECO:0000256" key="6">
    <source>
        <dbReference type="SAM" id="Phobius"/>
    </source>
</evidence>
<reference evidence="11 12" key="2">
    <citation type="submission" date="2017-04" db="EMBL/GenBank/DDBJ databases">
        <title>Finegoldia magna isolated from orthopedic joint implant-associated infections.</title>
        <authorList>
            <person name="Bjorklund S."/>
            <person name="Bruggemann H."/>
            <person name="Jensen A."/>
            <person name="Hellmark B."/>
            <person name="Soderquist B."/>
        </authorList>
    </citation>
    <scope>NUCLEOTIDE SEQUENCE [LARGE SCALE GENOMIC DNA]</scope>
    <source>
        <strain evidence="12">12T273</strain>
        <strain evidence="11">CCUG 54800</strain>
    </source>
</reference>
<accession>A0A233UZ51</accession>
<reference evidence="10 13" key="3">
    <citation type="submission" date="2017-09" db="EMBL/GenBank/DDBJ databases">
        <title>Bacterial strain isolated from the female urinary microbiota.</title>
        <authorList>
            <person name="Thomas-White K."/>
            <person name="Kumar N."/>
            <person name="Forster S."/>
            <person name="Putonti C."/>
            <person name="Lawley T."/>
            <person name="Wolfe A.J."/>
        </authorList>
    </citation>
    <scope>NUCLEOTIDE SEQUENCE [LARGE SCALE GENOMIC DNA]</scope>
    <source>
        <strain evidence="10 13">UMB0115</strain>
    </source>
</reference>
<sequence length="227" mass="24888">MDSLLEFLSKLVKDYVYLAPIISLVAGILTSFLPCSLPMIPIIIGYLSGNNYDKKKSFKVALVFSLGSILVFTIFGLTAALVGKILNQFSRVFYIVIGILLILMAFQNWHVIKIISLNKSSKITKTGLLGAFLAGVIQAVFASPCSTPVLVSLMAIAANTRNILFSIILFVFYGIGNCFLVFMSALLMGKVEEIIQNDSYTKVSKIIEIVLGAVLMLFGLYFLYQGI</sequence>
<feature type="domain" description="Cytochrome C biogenesis protein transmembrane" evidence="7">
    <location>
        <begin position="22"/>
        <end position="190"/>
    </location>
</feature>
<feature type="transmembrane region" description="Helical" evidence="6">
    <location>
        <begin position="206"/>
        <end position="224"/>
    </location>
</feature>
<feature type="transmembrane region" description="Helical" evidence="6">
    <location>
        <begin position="163"/>
        <end position="186"/>
    </location>
</feature>
<dbReference type="InterPro" id="IPR003834">
    <property type="entry name" value="Cyt_c_assmbl_TM_dom"/>
</dbReference>
<evidence type="ECO:0000313" key="12">
    <source>
        <dbReference type="Proteomes" id="UP000215546"/>
    </source>
</evidence>
<comment type="similarity">
    <text evidence="2">Belongs to the DsbD family.</text>
</comment>
<dbReference type="EMBL" id="NDYC01000027">
    <property type="protein sequence ID" value="OXZ27026.1"/>
    <property type="molecule type" value="Genomic_DNA"/>
</dbReference>
<feature type="transmembrane region" description="Helical" evidence="6">
    <location>
        <begin position="60"/>
        <end position="82"/>
    </location>
</feature>
<dbReference type="Pfam" id="PF02683">
    <property type="entry name" value="DsbD_TM"/>
    <property type="match status" value="1"/>
</dbReference>
<keyword evidence="3 6" id="KW-0812">Transmembrane</keyword>
<feature type="transmembrane region" description="Helical" evidence="6">
    <location>
        <begin position="127"/>
        <end position="157"/>
    </location>
</feature>
<evidence type="ECO:0000313" key="10">
    <source>
        <dbReference type="EMBL" id="PMC60542.1"/>
    </source>
</evidence>
<evidence type="ECO:0000256" key="4">
    <source>
        <dbReference type="ARBA" id="ARBA00022989"/>
    </source>
</evidence>
<dbReference type="Proteomes" id="UP000215546">
    <property type="component" value="Unassembled WGS sequence"/>
</dbReference>
<dbReference type="EMBL" id="NDYE01000014">
    <property type="protein sequence ID" value="OXZ31820.1"/>
    <property type="molecule type" value="Genomic_DNA"/>
</dbReference>
<dbReference type="Proteomes" id="UP000215413">
    <property type="component" value="Unassembled WGS sequence"/>
</dbReference>
<dbReference type="GO" id="GO:0017004">
    <property type="term" value="P:cytochrome complex assembly"/>
    <property type="evidence" value="ECO:0007669"/>
    <property type="project" value="InterPro"/>
</dbReference>
<dbReference type="PANTHER" id="PTHR31272">
    <property type="entry name" value="CYTOCHROME C-TYPE BIOGENESIS PROTEIN HI_1454-RELATED"/>
    <property type="match status" value="1"/>
</dbReference>
<feature type="transmembrane region" description="Helical" evidence="6">
    <location>
        <begin position="88"/>
        <end position="106"/>
    </location>
</feature>
<feature type="transmembrane region" description="Helical" evidence="6">
    <location>
        <begin position="15"/>
        <end position="48"/>
    </location>
</feature>
<evidence type="ECO:0000313" key="8">
    <source>
        <dbReference type="EMBL" id="OXZ27026.1"/>
    </source>
</evidence>
<evidence type="ECO:0000256" key="3">
    <source>
        <dbReference type="ARBA" id="ARBA00022692"/>
    </source>
</evidence>
<comment type="subcellular location">
    <subcellularLocation>
        <location evidence="1">Membrane</location>
        <topology evidence="1">Multi-pass membrane protein</topology>
    </subcellularLocation>
</comment>
<organism evidence="8 11">
    <name type="scientific">Finegoldia magna</name>
    <name type="common">Peptostreptococcus magnus</name>
    <dbReference type="NCBI Taxonomy" id="1260"/>
    <lineage>
        <taxon>Bacteria</taxon>
        <taxon>Bacillati</taxon>
        <taxon>Bacillota</taxon>
        <taxon>Tissierellia</taxon>
        <taxon>Tissierellales</taxon>
        <taxon>Peptoniphilaceae</taxon>
        <taxon>Finegoldia</taxon>
    </lineage>
</organism>
<keyword evidence="5 6" id="KW-0472">Membrane</keyword>
<protein>
    <submittedName>
        <fullName evidence="8">Cytochrome C biogenesis protein</fullName>
    </submittedName>
</protein>
<dbReference type="Proteomes" id="UP000235723">
    <property type="component" value="Unassembled WGS sequence"/>
</dbReference>
<gene>
    <name evidence="8" type="ORF">B9N49_06115</name>
    <name evidence="9" type="ORF">B9N55_07355</name>
    <name evidence="10" type="ORF">CJ208_03800</name>
</gene>
<evidence type="ECO:0000256" key="1">
    <source>
        <dbReference type="ARBA" id="ARBA00004141"/>
    </source>
</evidence>
<name>A0A233UZ51_FINMA</name>
<evidence type="ECO:0000313" key="11">
    <source>
        <dbReference type="Proteomes" id="UP000215413"/>
    </source>
</evidence>
<evidence type="ECO:0000313" key="9">
    <source>
        <dbReference type="EMBL" id="OXZ31820.1"/>
    </source>
</evidence>
<proteinExistence type="inferred from homology"/>
<evidence type="ECO:0000259" key="7">
    <source>
        <dbReference type="Pfam" id="PF02683"/>
    </source>
</evidence>
<keyword evidence="4 6" id="KW-1133">Transmembrane helix</keyword>